<keyword evidence="2" id="KW-1185">Reference proteome</keyword>
<proteinExistence type="predicted"/>
<protein>
    <submittedName>
        <fullName evidence="1">Uncharacterized protein</fullName>
    </submittedName>
</protein>
<accession>A0A556U7M9</accession>
<reference evidence="1 2" key="1">
    <citation type="journal article" date="2019" name="Genome Biol. Evol.">
        <title>Whole-Genome Sequencing of the Giant Devil Catfish, Bagarius yarrelli.</title>
        <authorList>
            <person name="Jiang W."/>
            <person name="Lv Y."/>
            <person name="Cheng L."/>
            <person name="Yang K."/>
            <person name="Chao B."/>
            <person name="Wang X."/>
            <person name="Li Y."/>
            <person name="Pan X."/>
            <person name="You X."/>
            <person name="Zhang Y."/>
            <person name="Yang J."/>
            <person name="Li J."/>
            <person name="Zhang X."/>
            <person name="Liu S."/>
            <person name="Sun C."/>
            <person name="Yang J."/>
            <person name="Shi Q."/>
        </authorList>
    </citation>
    <scope>NUCLEOTIDE SEQUENCE [LARGE SCALE GENOMIC DNA]</scope>
    <source>
        <strain evidence="1">JWS20170419001</strain>
        <tissue evidence="1">Muscle</tissue>
    </source>
</reference>
<dbReference type="AlphaFoldDB" id="A0A556U7M9"/>
<name>A0A556U7M9_BAGYA</name>
<organism evidence="1 2">
    <name type="scientific">Bagarius yarrelli</name>
    <name type="common">Goonch</name>
    <name type="synonym">Bagrus yarrelli</name>
    <dbReference type="NCBI Taxonomy" id="175774"/>
    <lineage>
        <taxon>Eukaryota</taxon>
        <taxon>Metazoa</taxon>
        <taxon>Chordata</taxon>
        <taxon>Craniata</taxon>
        <taxon>Vertebrata</taxon>
        <taxon>Euteleostomi</taxon>
        <taxon>Actinopterygii</taxon>
        <taxon>Neopterygii</taxon>
        <taxon>Teleostei</taxon>
        <taxon>Ostariophysi</taxon>
        <taxon>Siluriformes</taxon>
        <taxon>Sisoridae</taxon>
        <taxon>Sisorinae</taxon>
        <taxon>Bagarius</taxon>
    </lineage>
</organism>
<comment type="caution">
    <text evidence="1">The sequence shown here is derived from an EMBL/GenBank/DDBJ whole genome shotgun (WGS) entry which is preliminary data.</text>
</comment>
<dbReference type="Proteomes" id="UP000319801">
    <property type="component" value="Unassembled WGS sequence"/>
</dbReference>
<sequence length="122" mass="13363">MMAPSEQALHLKGQLKAQHQKLRNRENWRLLGSALADLITGTGPIVLLFPRDSQYIGRRPTSWPLGGALMHQGADGLGGELTAANCQDENGGTKYGRDSVCEKTQRLAVGEKMMEWNMPSDS</sequence>
<gene>
    <name evidence="1" type="ORF">Baya_8936</name>
</gene>
<evidence type="ECO:0000313" key="1">
    <source>
        <dbReference type="EMBL" id="TSN67120.1"/>
    </source>
</evidence>
<evidence type="ECO:0000313" key="2">
    <source>
        <dbReference type="Proteomes" id="UP000319801"/>
    </source>
</evidence>
<dbReference type="EMBL" id="VCAZ01000059">
    <property type="protein sequence ID" value="TSN67120.1"/>
    <property type="molecule type" value="Genomic_DNA"/>
</dbReference>